<name>A0A7Y6TQG6_9GAMM</name>
<protein>
    <submittedName>
        <fullName evidence="3">Cysteine hydrolase</fullName>
    </submittedName>
</protein>
<evidence type="ECO:0000259" key="2">
    <source>
        <dbReference type="Pfam" id="PF00857"/>
    </source>
</evidence>
<dbReference type="InterPro" id="IPR000868">
    <property type="entry name" value="Isochorismatase-like_dom"/>
</dbReference>
<evidence type="ECO:0000313" key="3">
    <source>
        <dbReference type="EMBL" id="NUY95144.1"/>
    </source>
</evidence>
<dbReference type="Proteomes" id="UP000566985">
    <property type="component" value="Unassembled WGS sequence"/>
</dbReference>
<dbReference type="SUPFAM" id="SSF52499">
    <property type="entry name" value="Isochorismatase-like hydrolases"/>
    <property type="match status" value="1"/>
</dbReference>
<comment type="caution">
    <text evidence="3">The sequence shown here is derived from an EMBL/GenBank/DDBJ whole genome shotgun (WGS) entry which is preliminary data.</text>
</comment>
<dbReference type="InterPro" id="IPR036380">
    <property type="entry name" value="Isochorismatase-like_sf"/>
</dbReference>
<keyword evidence="1 3" id="KW-0378">Hydrolase</keyword>
<feature type="domain" description="Isochorismatase-like" evidence="2">
    <location>
        <begin position="6"/>
        <end position="146"/>
    </location>
</feature>
<dbReference type="Pfam" id="PF00857">
    <property type="entry name" value="Isochorismatase"/>
    <property type="match status" value="1"/>
</dbReference>
<dbReference type="RefSeq" id="WP_069728256.1">
    <property type="nucleotide sequence ID" value="NZ_JABWPE010000001.1"/>
</dbReference>
<dbReference type="CDD" id="cd01014">
    <property type="entry name" value="nicotinamidase_related"/>
    <property type="match status" value="1"/>
</dbReference>
<gene>
    <name evidence="3" type="ORF">HU668_01580</name>
</gene>
<proteinExistence type="predicted"/>
<dbReference type="GO" id="GO:0016787">
    <property type="term" value="F:hydrolase activity"/>
    <property type="evidence" value="ECO:0007669"/>
    <property type="project" value="UniProtKB-KW"/>
</dbReference>
<dbReference type="Gene3D" id="3.40.50.850">
    <property type="entry name" value="Isochorismatase-like"/>
    <property type="match status" value="1"/>
</dbReference>
<sequence>MSSSESALLVIDMQQGLFRGAVTPHHADRVLANICLLIDKARQAKVPIFFARHTGPDDSPFSARSPLTRLLPELGVDDAQEGVFIKKFPSCFRDTPLLSQLREQGIKQLVVTGMKTEFCVDTSCRAAADCGFSVVLVSDAHTTVDNPHLTAEKIIAHHNLTLAGPFVTLSAAAEWHF</sequence>
<reference evidence="3 4" key="1">
    <citation type="submission" date="2020-05" db="EMBL/GenBank/DDBJ databases">
        <title>Whole Genome Sequences of Enterobacteriales Associated with the International Space Station.</title>
        <authorList>
            <person name="Bharadwaj A."/>
            <person name="Daudu R."/>
            <person name="Singh N."/>
            <person name="Wood J."/>
            <person name="Debieu M."/>
            <person name="Mason C."/>
            <person name="Wang C."/>
            <person name="Venkateswaran K."/>
        </authorList>
    </citation>
    <scope>NUCLEOTIDE SEQUENCE [LARGE SCALE GENOMIC DNA]</scope>
    <source>
        <strain evidence="3 4">IF5SW-B1</strain>
    </source>
</reference>
<organism evidence="3 4">
    <name type="scientific">Pantoea brenneri</name>
    <dbReference type="NCBI Taxonomy" id="472694"/>
    <lineage>
        <taxon>Bacteria</taxon>
        <taxon>Pseudomonadati</taxon>
        <taxon>Pseudomonadota</taxon>
        <taxon>Gammaproteobacteria</taxon>
        <taxon>Enterobacterales</taxon>
        <taxon>Erwiniaceae</taxon>
        <taxon>Pantoea</taxon>
    </lineage>
</organism>
<dbReference type="GeneID" id="57343808"/>
<evidence type="ECO:0000313" key="4">
    <source>
        <dbReference type="Proteomes" id="UP000566985"/>
    </source>
</evidence>
<dbReference type="InterPro" id="IPR050272">
    <property type="entry name" value="Isochorismatase-like_hydrls"/>
</dbReference>
<evidence type="ECO:0000256" key="1">
    <source>
        <dbReference type="ARBA" id="ARBA00022801"/>
    </source>
</evidence>
<dbReference type="PANTHER" id="PTHR43540">
    <property type="entry name" value="PEROXYUREIDOACRYLATE/UREIDOACRYLATE AMIDOHYDROLASE-RELATED"/>
    <property type="match status" value="1"/>
</dbReference>
<accession>A0A7Y6TQG6</accession>
<dbReference type="EMBL" id="JABWPM010000001">
    <property type="protein sequence ID" value="NUY95144.1"/>
    <property type="molecule type" value="Genomic_DNA"/>
</dbReference>
<dbReference type="AlphaFoldDB" id="A0A7Y6TQG6"/>